<evidence type="ECO:0000313" key="3">
    <source>
        <dbReference type="Proteomes" id="UP000856143"/>
    </source>
</evidence>
<feature type="domain" description="A-factor biosynthesis hotdog" evidence="1">
    <location>
        <begin position="127"/>
        <end position="249"/>
    </location>
</feature>
<reference evidence="2" key="2">
    <citation type="submission" date="2020-11" db="EMBL/GenBank/DDBJ databases">
        <authorList>
            <consortium name="NCBI Pathogen Detection Project"/>
        </authorList>
    </citation>
    <scope>NUCLEOTIDE SEQUENCE</scope>
    <source>
        <strain evidence="2">R404</strain>
    </source>
</reference>
<evidence type="ECO:0000259" key="1">
    <source>
        <dbReference type="Pfam" id="PF03756"/>
    </source>
</evidence>
<protein>
    <recommendedName>
        <fullName evidence="1">A-factor biosynthesis hotdog domain-containing protein</fullName>
    </recommendedName>
</protein>
<reference evidence="2" key="1">
    <citation type="journal article" date="2018" name="Genome Biol.">
        <title>SKESA: strategic k-mer extension for scrupulous assemblies.</title>
        <authorList>
            <person name="Souvorov A."/>
            <person name="Agarwala R."/>
            <person name="Lipman D.J."/>
        </authorList>
    </citation>
    <scope>NUCLEOTIDE SEQUENCE</scope>
    <source>
        <strain evidence="2">R404</strain>
    </source>
</reference>
<feature type="domain" description="A-factor biosynthesis hotdog" evidence="1">
    <location>
        <begin position="1"/>
        <end position="88"/>
    </location>
</feature>
<dbReference type="EMBL" id="DACSEO010000160">
    <property type="protein sequence ID" value="HAT1685210.1"/>
    <property type="molecule type" value="Genomic_DNA"/>
</dbReference>
<proteinExistence type="predicted"/>
<organism evidence="2 3">
    <name type="scientific">Klebsiella oxytoca</name>
    <dbReference type="NCBI Taxonomy" id="571"/>
    <lineage>
        <taxon>Bacteria</taxon>
        <taxon>Pseudomonadati</taxon>
        <taxon>Pseudomonadota</taxon>
        <taxon>Gammaproteobacteria</taxon>
        <taxon>Enterobacterales</taxon>
        <taxon>Enterobacteriaceae</taxon>
        <taxon>Klebsiella/Raoultella group</taxon>
        <taxon>Klebsiella</taxon>
    </lineage>
</organism>
<evidence type="ECO:0000313" key="2">
    <source>
        <dbReference type="EMBL" id="HAT1685210.1"/>
    </source>
</evidence>
<sequence length="254" mass="29652">MFILECARQAETYIVHKYECQSVDTKFILTGWSCEFSRNFTPTVSLQSKSIFLRITTNNTLRVKDRLLSQIYRVKVSLDNIHMATVYMSVKYMSDEAYHKVRAKVNNSIINQKTYFSDQTMNVFPEYVYRRNSNNVVVRSPEFEGEKVTSLLTVNMSNTAYFDHAQDHYPAMVLMEAGKQNCQLWISKFKSIKIPVLIEMQSSFSRYAEFDNDVQIISEKISSMQENKVIFNVLLKQKGVNIANMVYSFKMFDI</sequence>
<name>A0AAN5LDY1_KLEOX</name>
<accession>A0AAN5LDY1</accession>
<dbReference type="InterPro" id="IPR005509">
    <property type="entry name" value="AfsA_hotdog_dom"/>
</dbReference>
<dbReference type="AlphaFoldDB" id="A0AAN5LDY1"/>
<dbReference type="Pfam" id="PF03756">
    <property type="entry name" value="AfsA"/>
    <property type="match status" value="2"/>
</dbReference>
<gene>
    <name evidence="2" type="ORF">I8Y21_006047</name>
</gene>
<dbReference type="Proteomes" id="UP000856143">
    <property type="component" value="Unassembled WGS sequence"/>
</dbReference>
<comment type="caution">
    <text evidence="2">The sequence shown here is derived from an EMBL/GenBank/DDBJ whole genome shotgun (WGS) entry which is preliminary data.</text>
</comment>